<name>A0AAQ3UMH6_PASNO</name>
<keyword evidence="2" id="KW-1185">Reference proteome</keyword>
<dbReference type="AlphaFoldDB" id="A0AAQ3UMH6"/>
<proteinExistence type="predicted"/>
<evidence type="ECO:0000313" key="1">
    <source>
        <dbReference type="EMBL" id="WVZ94073.1"/>
    </source>
</evidence>
<accession>A0AAQ3UMH6</accession>
<dbReference type="EMBL" id="CP144753">
    <property type="protein sequence ID" value="WVZ94073.1"/>
    <property type="molecule type" value="Genomic_DNA"/>
</dbReference>
<sequence>MPPGHRAAASSDFQAYKATGLDNPLNNKANQDSFDSEISQSQFSKAGFFSKMSFWWMNPLLKRAMRGLSKKKMYPFWVLQTKQAPNTHCL</sequence>
<dbReference type="Proteomes" id="UP001341281">
    <property type="component" value="Chromosome 09"/>
</dbReference>
<evidence type="ECO:0000313" key="2">
    <source>
        <dbReference type="Proteomes" id="UP001341281"/>
    </source>
</evidence>
<gene>
    <name evidence="1" type="ORF">U9M48_040012</name>
</gene>
<organism evidence="1 2">
    <name type="scientific">Paspalum notatum var. saurae</name>
    <dbReference type="NCBI Taxonomy" id="547442"/>
    <lineage>
        <taxon>Eukaryota</taxon>
        <taxon>Viridiplantae</taxon>
        <taxon>Streptophyta</taxon>
        <taxon>Embryophyta</taxon>
        <taxon>Tracheophyta</taxon>
        <taxon>Spermatophyta</taxon>
        <taxon>Magnoliopsida</taxon>
        <taxon>Liliopsida</taxon>
        <taxon>Poales</taxon>
        <taxon>Poaceae</taxon>
        <taxon>PACMAD clade</taxon>
        <taxon>Panicoideae</taxon>
        <taxon>Andropogonodae</taxon>
        <taxon>Paspaleae</taxon>
        <taxon>Paspalinae</taxon>
        <taxon>Paspalum</taxon>
    </lineage>
</organism>
<protein>
    <submittedName>
        <fullName evidence="1">Uncharacterized protein</fullName>
    </submittedName>
</protein>
<reference evidence="1 2" key="1">
    <citation type="submission" date="2024-02" db="EMBL/GenBank/DDBJ databases">
        <title>High-quality chromosome-scale genome assembly of Pensacola bahiagrass (Paspalum notatum Flugge var. saurae).</title>
        <authorList>
            <person name="Vega J.M."/>
            <person name="Podio M."/>
            <person name="Orjuela J."/>
            <person name="Siena L.A."/>
            <person name="Pessino S.C."/>
            <person name="Combes M.C."/>
            <person name="Mariac C."/>
            <person name="Albertini E."/>
            <person name="Pupilli F."/>
            <person name="Ortiz J.P.A."/>
            <person name="Leblanc O."/>
        </authorList>
    </citation>
    <scope>NUCLEOTIDE SEQUENCE [LARGE SCALE GENOMIC DNA]</scope>
    <source>
        <strain evidence="1">R1</strain>
        <tissue evidence="1">Leaf</tissue>
    </source>
</reference>